<name>A0A265N909_9BACI</name>
<dbReference type="PROSITE" id="PS00211">
    <property type="entry name" value="ABC_TRANSPORTER_1"/>
    <property type="match status" value="1"/>
</dbReference>
<sequence length="232" mass="26740">MIQLEKVTKKYLRHKAVNQCTATLEAGKIIGLIGENGSGKTTILKLLAGLLRPTNGRVLIDSKQVNRSISDRLAYLTDMDYFYPYFTIKELIDFYHSQFKDFDKKKAMDMAAFMKLNVKQKIRYLSKGNLSRVKIAVTLSRNVPYIVLDEPFSGLDPLVRKSIINGIIKFMNLESQTLIVTTHELREVEPILDEVLLLKDGRIIAQKSVDQIRDDYRMDVVDWMEQVYETTK</sequence>
<organism evidence="4 5">
    <name type="scientific">Virgibacillus indicus</name>
    <dbReference type="NCBI Taxonomy" id="2024554"/>
    <lineage>
        <taxon>Bacteria</taxon>
        <taxon>Bacillati</taxon>
        <taxon>Bacillota</taxon>
        <taxon>Bacilli</taxon>
        <taxon>Bacillales</taxon>
        <taxon>Bacillaceae</taxon>
        <taxon>Virgibacillus</taxon>
    </lineage>
</organism>
<dbReference type="SMART" id="SM00382">
    <property type="entry name" value="AAA"/>
    <property type="match status" value="1"/>
</dbReference>
<dbReference type="OrthoDB" id="9804819at2"/>
<dbReference type="InterPro" id="IPR017871">
    <property type="entry name" value="ABC_transporter-like_CS"/>
</dbReference>
<dbReference type="CDD" id="cd03230">
    <property type="entry name" value="ABC_DR_subfamily_A"/>
    <property type="match status" value="1"/>
</dbReference>
<keyword evidence="2 4" id="KW-0067">ATP-binding</keyword>
<keyword evidence="1" id="KW-0547">Nucleotide-binding</keyword>
<dbReference type="AlphaFoldDB" id="A0A265N909"/>
<dbReference type="GO" id="GO:0016887">
    <property type="term" value="F:ATP hydrolysis activity"/>
    <property type="evidence" value="ECO:0007669"/>
    <property type="project" value="InterPro"/>
</dbReference>
<dbReference type="RefSeq" id="WP_094885617.1">
    <property type="nucleotide sequence ID" value="NZ_NPMS01000004.1"/>
</dbReference>
<gene>
    <name evidence="4" type="ORF">CIL03_09445</name>
</gene>
<dbReference type="PANTHER" id="PTHR43158:SF1">
    <property type="entry name" value="ABC TRANSPORTER, ATP-BINDING PROTEIN"/>
    <property type="match status" value="1"/>
</dbReference>
<proteinExistence type="predicted"/>
<dbReference type="PROSITE" id="PS50893">
    <property type="entry name" value="ABC_TRANSPORTER_2"/>
    <property type="match status" value="1"/>
</dbReference>
<dbReference type="GO" id="GO:0005524">
    <property type="term" value="F:ATP binding"/>
    <property type="evidence" value="ECO:0007669"/>
    <property type="project" value="UniProtKB-KW"/>
</dbReference>
<evidence type="ECO:0000313" key="4">
    <source>
        <dbReference type="EMBL" id="OZU88520.1"/>
    </source>
</evidence>
<dbReference type="InterPro" id="IPR027417">
    <property type="entry name" value="P-loop_NTPase"/>
</dbReference>
<evidence type="ECO:0000256" key="2">
    <source>
        <dbReference type="ARBA" id="ARBA00022840"/>
    </source>
</evidence>
<evidence type="ECO:0000259" key="3">
    <source>
        <dbReference type="PROSITE" id="PS50893"/>
    </source>
</evidence>
<reference evidence="4 5" key="1">
    <citation type="submission" date="2017-08" db="EMBL/GenBank/DDBJ databases">
        <title>Virgibacillus indicus sp. nov. and Virgibacillus profoundi sp. nov, two moderately halophilic bacteria isolated from marine sediment by using the Microfluidic Streak Plate.</title>
        <authorList>
            <person name="Xu B."/>
            <person name="Hu B."/>
            <person name="Wang J."/>
            <person name="Zhu Y."/>
            <person name="Huang L."/>
            <person name="Du W."/>
            <person name="Huang Y."/>
        </authorList>
    </citation>
    <scope>NUCLEOTIDE SEQUENCE [LARGE SCALE GENOMIC DNA]</scope>
    <source>
        <strain evidence="4 5">IO3-P2-C2</strain>
    </source>
</reference>
<comment type="caution">
    <text evidence="4">The sequence shown here is derived from an EMBL/GenBank/DDBJ whole genome shotgun (WGS) entry which is preliminary data.</text>
</comment>
<keyword evidence="5" id="KW-1185">Reference proteome</keyword>
<dbReference type="EMBL" id="NPMS01000004">
    <property type="protein sequence ID" value="OZU88520.1"/>
    <property type="molecule type" value="Genomic_DNA"/>
</dbReference>
<dbReference type="Pfam" id="PF00005">
    <property type="entry name" value="ABC_tran"/>
    <property type="match status" value="1"/>
</dbReference>
<protein>
    <submittedName>
        <fullName evidence="4">Spermidine/putrescine ABC transporter ATP-binding protein</fullName>
    </submittedName>
</protein>
<dbReference type="Gene3D" id="3.40.50.300">
    <property type="entry name" value="P-loop containing nucleotide triphosphate hydrolases"/>
    <property type="match status" value="1"/>
</dbReference>
<dbReference type="InterPro" id="IPR003439">
    <property type="entry name" value="ABC_transporter-like_ATP-bd"/>
</dbReference>
<evidence type="ECO:0000313" key="5">
    <source>
        <dbReference type="Proteomes" id="UP000216498"/>
    </source>
</evidence>
<dbReference type="Proteomes" id="UP000216498">
    <property type="component" value="Unassembled WGS sequence"/>
</dbReference>
<evidence type="ECO:0000256" key="1">
    <source>
        <dbReference type="ARBA" id="ARBA00022741"/>
    </source>
</evidence>
<accession>A0A265N909</accession>
<dbReference type="PANTHER" id="PTHR43158">
    <property type="entry name" value="SKFA PEPTIDE EXPORT ATP-BINDING PROTEIN SKFE"/>
    <property type="match status" value="1"/>
</dbReference>
<feature type="domain" description="ABC transporter" evidence="3">
    <location>
        <begin position="2"/>
        <end position="225"/>
    </location>
</feature>
<dbReference type="SUPFAM" id="SSF52540">
    <property type="entry name" value="P-loop containing nucleoside triphosphate hydrolases"/>
    <property type="match status" value="1"/>
</dbReference>
<dbReference type="InterPro" id="IPR003593">
    <property type="entry name" value="AAA+_ATPase"/>
</dbReference>